<dbReference type="Proteomes" id="UP000800041">
    <property type="component" value="Unassembled WGS sequence"/>
</dbReference>
<reference evidence="1" key="1">
    <citation type="journal article" date="2020" name="Stud. Mycol.">
        <title>101 Dothideomycetes genomes: a test case for predicting lifestyles and emergence of pathogens.</title>
        <authorList>
            <person name="Haridas S."/>
            <person name="Albert R."/>
            <person name="Binder M."/>
            <person name="Bloem J."/>
            <person name="Labutti K."/>
            <person name="Salamov A."/>
            <person name="Andreopoulos B."/>
            <person name="Baker S."/>
            <person name="Barry K."/>
            <person name="Bills G."/>
            <person name="Bluhm B."/>
            <person name="Cannon C."/>
            <person name="Castanera R."/>
            <person name="Culley D."/>
            <person name="Daum C."/>
            <person name="Ezra D."/>
            <person name="Gonzalez J."/>
            <person name="Henrissat B."/>
            <person name="Kuo A."/>
            <person name="Liang C."/>
            <person name="Lipzen A."/>
            <person name="Lutzoni F."/>
            <person name="Magnuson J."/>
            <person name="Mondo S."/>
            <person name="Nolan M."/>
            <person name="Ohm R."/>
            <person name="Pangilinan J."/>
            <person name="Park H.-J."/>
            <person name="Ramirez L."/>
            <person name="Alfaro M."/>
            <person name="Sun H."/>
            <person name="Tritt A."/>
            <person name="Yoshinaga Y."/>
            <person name="Zwiers L.-H."/>
            <person name="Turgeon B."/>
            <person name="Goodwin S."/>
            <person name="Spatafora J."/>
            <person name="Crous P."/>
            <person name="Grigoriev I."/>
        </authorList>
    </citation>
    <scope>NUCLEOTIDE SEQUENCE</scope>
    <source>
        <strain evidence="1">CBS 113979</strain>
    </source>
</reference>
<dbReference type="Pfam" id="PF09365">
    <property type="entry name" value="DUF2461"/>
    <property type="match status" value="1"/>
</dbReference>
<gene>
    <name evidence="1" type="ORF">K402DRAFT_128506</name>
</gene>
<evidence type="ECO:0000313" key="1">
    <source>
        <dbReference type="EMBL" id="KAF1991584.1"/>
    </source>
</evidence>
<proteinExistence type="predicted"/>
<dbReference type="InterPro" id="IPR012808">
    <property type="entry name" value="CHP02453"/>
</dbReference>
<evidence type="ECO:0000313" key="2">
    <source>
        <dbReference type="Proteomes" id="UP000800041"/>
    </source>
</evidence>
<dbReference type="AlphaFoldDB" id="A0A6G1HES4"/>
<dbReference type="EMBL" id="ML977139">
    <property type="protein sequence ID" value="KAF1991584.1"/>
    <property type="molecule type" value="Genomic_DNA"/>
</dbReference>
<accession>A0A6G1HES4</accession>
<dbReference type="PANTHER" id="PTHR36452:SF1">
    <property type="entry name" value="DUF2461 DOMAIN-CONTAINING PROTEIN"/>
    <property type="match status" value="1"/>
</dbReference>
<keyword evidence="2" id="KW-1185">Reference proteome</keyword>
<sequence length="224" mass="25196">MPEAQPLAALRRDVDRKPHKLKQVLMDANVRKEFLGGVAADEKKVVRAFVGLNKESALKTKPKGYDADHRDIDLLRLKSFTMLRKLEESEVTSPRGLDRIAELVGHLVPFVSNSSSKSGTPLSGHRIRAPIVPMSASGQMLPLSASGTVWCSWPRPAMYHLACLVQLVRAWMRWHCREERSSKRGPRSSHAAHSIWPFPTRPLQEQARCSGRLLHGRRVVDSRC</sequence>
<organism evidence="1 2">
    <name type="scientific">Aulographum hederae CBS 113979</name>
    <dbReference type="NCBI Taxonomy" id="1176131"/>
    <lineage>
        <taxon>Eukaryota</taxon>
        <taxon>Fungi</taxon>
        <taxon>Dikarya</taxon>
        <taxon>Ascomycota</taxon>
        <taxon>Pezizomycotina</taxon>
        <taxon>Dothideomycetes</taxon>
        <taxon>Pleosporomycetidae</taxon>
        <taxon>Aulographales</taxon>
        <taxon>Aulographaceae</taxon>
    </lineage>
</organism>
<dbReference type="PANTHER" id="PTHR36452">
    <property type="entry name" value="CHROMOSOME 12, WHOLE GENOME SHOTGUN SEQUENCE"/>
    <property type="match status" value="1"/>
</dbReference>
<name>A0A6G1HES4_9PEZI</name>
<dbReference type="OrthoDB" id="2537769at2759"/>
<protein>
    <submittedName>
        <fullName evidence="1">Uncharacterized protein</fullName>
    </submittedName>
</protein>